<dbReference type="CDD" id="cd06193">
    <property type="entry name" value="siderophore_interacting"/>
    <property type="match status" value="1"/>
</dbReference>
<dbReference type="Pfam" id="PF04954">
    <property type="entry name" value="SIP"/>
    <property type="match status" value="1"/>
</dbReference>
<reference evidence="2 3" key="1">
    <citation type="submission" date="2020-02" db="EMBL/GenBank/DDBJ databases">
        <authorList>
            <person name="Li X.-J."/>
            <person name="Feng X.-M."/>
        </authorList>
    </citation>
    <scope>NUCLEOTIDE SEQUENCE [LARGE SCALE GENOMIC DNA]</scope>
    <source>
        <strain evidence="2 3">CGMCC 4.7225</strain>
    </source>
</reference>
<gene>
    <name evidence="2" type="ORF">G1H11_01420</name>
</gene>
<feature type="domain" description="FAD-binding FR-type" evidence="1">
    <location>
        <begin position="5"/>
        <end position="138"/>
    </location>
</feature>
<dbReference type="PROSITE" id="PS51384">
    <property type="entry name" value="FAD_FR"/>
    <property type="match status" value="1"/>
</dbReference>
<dbReference type="SUPFAM" id="SSF63380">
    <property type="entry name" value="Riboflavin synthase domain-like"/>
    <property type="match status" value="1"/>
</dbReference>
<name>A0A6N9YG85_9ACTN</name>
<organism evidence="2 3">
    <name type="scientific">Phytoactinopolyspora alkaliphila</name>
    <dbReference type="NCBI Taxonomy" id="1783498"/>
    <lineage>
        <taxon>Bacteria</taxon>
        <taxon>Bacillati</taxon>
        <taxon>Actinomycetota</taxon>
        <taxon>Actinomycetes</taxon>
        <taxon>Jiangellales</taxon>
        <taxon>Jiangellaceae</taxon>
        <taxon>Phytoactinopolyspora</taxon>
    </lineage>
</organism>
<comment type="caution">
    <text evidence="2">The sequence shown here is derived from an EMBL/GenBank/DDBJ whole genome shotgun (WGS) entry which is preliminary data.</text>
</comment>
<dbReference type="EMBL" id="JAAGOB010000001">
    <property type="protein sequence ID" value="NED93972.1"/>
    <property type="molecule type" value="Genomic_DNA"/>
</dbReference>
<dbReference type="Gene3D" id="2.40.30.10">
    <property type="entry name" value="Translation factors"/>
    <property type="match status" value="1"/>
</dbReference>
<dbReference type="InterPro" id="IPR013113">
    <property type="entry name" value="SIP_FAD-bd"/>
</dbReference>
<accession>A0A6N9YG85</accession>
<keyword evidence="3" id="KW-1185">Reference proteome</keyword>
<dbReference type="InterPro" id="IPR017938">
    <property type="entry name" value="Riboflavin_synthase-like_b-brl"/>
</dbReference>
<dbReference type="InterPro" id="IPR039374">
    <property type="entry name" value="SIP_fam"/>
</dbReference>
<protein>
    <submittedName>
        <fullName evidence="2">Siderophore-interacting protein</fullName>
    </submittedName>
</protein>
<dbReference type="GO" id="GO:0016491">
    <property type="term" value="F:oxidoreductase activity"/>
    <property type="evidence" value="ECO:0007669"/>
    <property type="project" value="InterPro"/>
</dbReference>
<dbReference type="RefSeq" id="WP_163815326.1">
    <property type="nucleotide sequence ID" value="NZ_JAAGOB010000001.1"/>
</dbReference>
<dbReference type="PANTHER" id="PTHR30157:SF0">
    <property type="entry name" value="NADPH-DEPENDENT FERRIC-CHELATE REDUCTASE"/>
    <property type="match status" value="1"/>
</dbReference>
<dbReference type="Gene3D" id="3.40.50.80">
    <property type="entry name" value="Nucleotide-binding domain of ferredoxin-NADP reductase (FNR) module"/>
    <property type="match status" value="1"/>
</dbReference>
<dbReference type="Proteomes" id="UP000469185">
    <property type="component" value="Unassembled WGS sequence"/>
</dbReference>
<evidence type="ECO:0000313" key="2">
    <source>
        <dbReference type="EMBL" id="NED93972.1"/>
    </source>
</evidence>
<dbReference type="InterPro" id="IPR039261">
    <property type="entry name" value="FNR_nucleotide-bd"/>
</dbReference>
<dbReference type="Pfam" id="PF08021">
    <property type="entry name" value="FAD_binding_9"/>
    <property type="match status" value="1"/>
</dbReference>
<evidence type="ECO:0000313" key="3">
    <source>
        <dbReference type="Proteomes" id="UP000469185"/>
    </source>
</evidence>
<sequence length="292" mass="32225">MHTRLPIRYIHAVRVERLTPRMARITFTGEHLTDLATSGPDQQIKLYFPRPGQTTPRLPDPEPDGDVMRWYQAFLALPEEERPWMRSFTIRAHRPQSQEIDVDVVLHGDAGPAASWARSARPGDTLAMFGPAAEYARPVPLLTSITGADWLLMAGDETALPAMATILEALPEGTRAEAYIEVEDAAGELALSTRGDVSLHWLHRSGRPAGLVLVDAVRGARFPAGSVFAWLAGEAGSVRALRRHLVDDRGVAKSSIDFTGYWRLTLSQDDAPTEQDLADARQRLADHTPSKR</sequence>
<dbReference type="PANTHER" id="PTHR30157">
    <property type="entry name" value="FERRIC REDUCTASE, NADPH-DEPENDENT"/>
    <property type="match status" value="1"/>
</dbReference>
<dbReference type="InterPro" id="IPR007037">
    <property type="entry name" value="SIP_rossman_dom"/>
</dbReference>
<dbReference type="InterPro" id="IPR017927">
    <property type="entry name" value="FAD-bd_FR_type"/>
</dbReference>
<evidence type="ECO:0000259" key="1">
    <source>
        <dbReference type="PROSITE" id="PS51384"/>
    </source>
</evidence>
<dbReference type="AlphaFoldDB" id="A0A6N9YG85"/>
<proteinExistence type="predicted"/>